<evidence type="ECO:0000313" key="2">
    <source>
        <dbReference type="EMBL" id="UWZ85672.1"/>
    </source>
</evidence>
<proteinExistence type="predicted"/>
<dbReference type="Proteomes" id="UP001059380">
    <property type="component" value="Chromosome"/>
</dbReference>
<reference evidence="2" key="1">
    <citation type="submission" date="2021-04" db="EMBL/GenBank/DDBJ databases">
        <title>Phylogenetic analysis of Acidobacteriaceae.</title>
        <authorList>
            <person name="Qiu L."/>
            <person name="Zhang Q."/>
        </authorList>
    </citation>
    <scope>NUCLEOTIDE SEQUENCE</scope>
    <source>
        <strain evidence="2">DSM 25168</strain>
    </source>
</reference>
<dbReference type="AlphaFoldDB" id="A0A9J7BSN6"/>
<dbReference type="EMBL" id="CP093313">
    <property type="protein sequence ID" value="UWZ85672.1"/>
    <property type="molecule type" value="Genomic_DNA"/>
</dbReference>
<dbReference type="KEGG" id="orp:MOP44_06935"/>
<organism evidence="2 3">
    <name type="scientific">Occallatibacter riparius</name>
    <dbReference type="NCBI Taxonomy" id="1002689"/>
    <lineage>
        <taxon>Bacteria</taxon>
        <taxon>Pseudomonadati</taxon>
        <taxon>Acidobacteriota</taxon>
        <taxon>Terriglobia</taxon>
        <taxon>Terriglobales</taxon>
        <taxon>Acidobacteriaceae</taxon>
        <taxon>Occallatibacter</taxon>
    </lineage>
</organism>
<feature type="transmembrane region" description="Helical" evidence="1">
    <location>
        <begin position="80"/>
        <end position="101"/>
    </location>
</feature>
<keyword evidence="1" id="KW-0812">Transmembrane</keyword>
<evidence type="ECO:0000256" key="1">
    <source>
        <dbReference type="SAM" id="Phobius"/>
    </source>
</evidence>
<feature type="transmembrane region" description="Helical" evidence="1">
    <location>
        <begin position="46"/>
        <end position="68"/>
    </location>
</feature>
<protein>
    <submittedName>
        <fullName evidence="2">Uncharacterized protein</fullName>
    </submittedName>
</protein>
<dbReference type="RefSeq" id="WP_260795260.1">
    <property type="nucleotide sequence ID" value="NZ_CP093313.1"/>
</dbReference>
<keyword evidence="1" id="KW-0472">Membrane</keyword>
<accession>A0A9J7BSN6</accession>
<name>A0A9J7BSN6_9BACT</name>
<gene>
    <name evidence="2" type="ORF">MOP44_06935</name>
</gene>
<sequence>MNRSVLLGYQWLTGASDTLTGALLYVAPLFTLQLMGVRAVEDATPYVSYIGAFVLAVGLSGLYGAYVVACRLQPERLEVVWLLTAFSRAAVAIYVAKSVLVGALDPAWISVAAFDGFCVLVQGVGLKRNWIANAY</sequence>
<feature type="transmembrane region" description="Helical" evidence="1">
    <location>
        <begin position="107"/>
        <end position="126"/>
    </location>
</feature>
<keyword evidence="3" id="KW-1185">Reference proteome</keyword>
<keyword evidence="1" id="KW-1133">Transmembrane helix</keyword>
<evidence type="ECO:0000313" key="3">
    <source>
        <dbReference type="Proteomes" id="UP001059380"/>
    </source>
</evidence>